<comment type="subcellular location">
    <subcellularLocation>
        <location evidence="1">Cell membrane</location>
        <topology evidence="1">Multi-pass membrane protein</topology>
    </subcellularLocation>
</comment>
<comment type="similarity">
    <text evidence="2">Belongs to the bacterial diacylglycerol kinase family.</text>
</comment>
<keyword evidence="10 15" id="KW-1133">Transmembrane helix</keyword>
<reference evidence="16 17" key="1">
    <citation type="submission" date="2023-06" db="EMBL/GenBank/DDBJ databases">
        <authorList>
            <person name="Zeman M."/>
            <person name="Kubasova T."/>
            <person name="Jahodarova E."/>
            <person name="Nykrynova M."/>
            <person name="Rychlik I."/>
        </authorList>
    </citation>
    <scope>NUCLEOTIDE SEQUENCE [LARGE SCALE GENOMIC DNA]</scope>
    <source>
        <strain evidence="16 17">ET4</strain>
    </source>
</reference>
<accession>A0ABT7U6K3</accession>
<feature type="transmembrane region" description="Helical" evidence="15">
    <location>
        <begin position="101"/>
        <end position="125"/>
    </location>
</feature>
<evidence type="ECO:0000256" key="8">
    <source>
        <dbReference type="ARBA" id="ARBA00022777"/>
    </source>
</evidence>
<protein>
    <submittedName>
        <fullName evidence="16">Diacylglycerol kinase family protein</fullName>
        <ecNumber evidence="16">2.7.1.-</ecNumber>
    </submittedName>
</protein>
<evidence type="ECO:0000313" key="17">
    <source>
        <dbReference type="Proteomes" id="UP001228403"/>
    </source>
</evidence>
<dbReference type="PANTHER" id="PTHR34299">
    <property type="entry name" value="DIACYLGLYCEROL KINASE"/>
    <property type="match status" value="1"/>
</dbReference>
<evidence type="ECO:0000256" key="9">
    <source>
        <dbReference type="ARBA" id="ARBA00022840"/>
    </source>
</evidence>
<evidence type="ECO:0000256" key="10">
    <source>
        <dbReference type="ARBA" id="ARBA00022989"/>
    </source>
</evidence>
<dbReference type="Proteomes" id="UP001228403">
    <property type="component" value="Unassembled WGS sequence"/>
</dbReference>
<evidence type="ECO:0000256" key="12">
    <source>
        <dbReference type="ARBA" id="ARBA00023136"/>
    </source>
</evidence>
<evidence type="ECO:0000256" key="7">
    <source>
        <dbReference type="ARBA" id="ARBA00022741"/>
    </source>
</evidence>
<dbReference type="InterPro" id="IPR036945">
    <property type="entry name" value="DAGK_sf"/>
</dbReference>
<evidence type="ECO:0000256" key="11">
    <source>
        <dbReference type="ARBA" id="ARBA00023098"/>
    </source>
</evidence>
<dbReference type="GO" id="GO:0016301">
    <property type="term" value="F:kinase activity"/>
    <property type="evidence" value="ECO:0007669"/>
    <property type="project" value="UniProtKB-KW"/>
</dbReference>
<reference evidence="17" key="2">
    <citation type="submission" date="2023-07" db="EMBL/GenBank/DDBJ databases">
        <title>Identification and characterization of horizontal gene transfer across gut microbiota members of farm animals based on homology search.</title>
        <authorList>
            <person name="Schwarzerova J."/>
            <person name="Nykrynova M."/>
            <person name="Jureckova K."/>
            <person name="Cejkova D."/>
            <person name="Rychlik I."/>
        </authorList>
    </citation>
    <scope>NUCLEOTIDE SEQUENCE [LARGE SCALE GENOMIC DNA]</scope>
    <source>
        <strain evidence="17">ET4</strain>
    </source>
</reference>
<feature type="transmembrane region" description="Helical" evidence="15">
    <location>
        <begin position="57"/>
        <end position="80"/>
    </location>
</feature>
<evidence type="ECO:0000256" key="14">
    <source>
        <dbReference type="ARBA" id="ARBA00023264"/>
    </source>
</evidence>
<keyword evidence="7" id="KW-0547">Nucleotide-binding</keyword>
<keyword evidence="11" id="KW-0443">Lipid metabolism</keyword>
<keyword evidence="3" id="KW-1003">Cell membrane</keyword>
<organism evidence="16 17">
    <name type="scientific">Bacteroides eggerthii</name>
    <dbReference type="NCBI Taxonomy" id="28111"/>
    <lineage>
        <taxon>Bacteria</taxon>
        <taxon>Pseudomonadati</taxon>
        <taxon>Bacteroidota</taxon>
        <taxon>Bacteroidia</taxon>
        <taxon>Bacteroidales</taxon>
        <taxon>Bacteroidaceae</taxon>
        <taxon>Bacteroides</taxon>
    </lineage>
</organism>
<gene>
    <name evidence="16" type="ORF">QUW02_09535</name>
</gene>
<evidence type="ECO:0000256" key="5">
    <source>
        <dbReference type="ARBA" id="ARBA00022679"/>
    </source>
</evidence>
<dbReference type="EC" id="2.7.1.-" evidence="16"/>
<keyword evidence="17" id="KW-1185">Reference proteome</keyword>
<keyword evidence="14" id="KW-1208">Phospholipid metabolism</keyword>
<dbReference type="InterPro" id="IPR033717">
    <property type="entry name" value="UDPK"/>
</dbReference>
<sequence length="126" mass="13720">MKNNGFTLRKRLRSFGYAFHGIRLLITQEANAWIHCFAAVCVVAAGFFFGISMSEWIAVIFAIGMVLAAEAVNSAIEALADRVTQEYDEAIKRTKDLASGAVLILAIAAAIIGCIVFIPKIILWLS</sequence>
<proteinExistence type="inferred from homology"/>
<comment type="caution">
    <text evidence="16">The sequence shown here is derived from an EMBL/GenBank/DDBJ whole genome shotgun (WGS) entry which is preliminary data.</text>
</comment>
<dbReference type="Gene3D" id="1.10.287.3610">
    <property type="match status" value="1"/>
</dbReference>
<feature type="transmembrane region" description="Helical" evidence="15">
    <location>
        <begin position="32"/>
        <end position="51"/>
    </location>
</feature>
<dbReference type="InterPro" id="IPR000829">
    <property type="entry name" value="DAGK"/>
</dbReference>
<keyword evidence="5 16" id="KW-0808">Transferase</keyword>
<dbReference type="PANTHER" id="PTHR34299:SF1">
    <property type="entry name" value="DIACYLGLYCEROL KINASE"/>
    <property type="match status" value="1"/>
</dbReference>
<name>A0ABT7U6K3_9BACE</name>
<evidence type="ECO:0000256" key="3">
    <source>
        <dbReference type="ARBA" id="ARBA00022475"/>
    </source>
</evidence>
<keyword evidence="8 16" id="KW-0418">Kinase</keyword>
<dbReference type="Pfam" id="PF01219">
    <property type="entry name" value="DAGK_prokar"/>
    <property type="match status" value="1"/>
</dbReference>
<evidence type="ECO:0000256" key="1">
    <source>
        <dbReference type="ARBA" id="ARBA00004651"/>
    </source>
</evidence>
<keyword evidence="13" id="KW-0594">Phospholipid biosynthesis</keyword>
<keyword evidence="4" id="KW-0444">Lipid biosynthesis</keyword>
<keyword evidence="6 15" id="KW-0812">Transmembrane</keyword>
<evidence type="ECO:0000256" key="15">
    <source>
        <dbReference type="SAM" id="Phobius"/>
    </source>
</evidence>
<evidence type="ECO:0000256" key="13">
    <source>
        <dbReference type="ARBA" id="ARBA00023209"/>
    </source>
</evidence>
<keyword evidence="12 15" id="KW-0472">Membrane</keyword>
<keyword evidence="9" id="KW-0067">ATP-binding</keyword>
<evidence type="ECO:0000256" key="6">
    <source>
        <dbReference type="ARBA" id="ARBA00022692"/>
    </source>
</evidence>
<evidence type="ECO:0000256" key="2">
    <source>
        <dbReference type="ARBA" id="ARBA00005967"/>
    </source>
</evidence>
<evidence type="ECO:0000256" key="4">
    <source>
        <dbReference type="ARBA" id="ARBA00022516"/>
    </source>
</evidence>
<dbReference type="EMBL" id="JAUDCF010000023">
    <property type="protein sequence ID" value="MDM8146159.1"/>
    <property type="molecule type" value="Genomic_DNA"/>
</dbReference>
<evidence type="ECO:0000313" key="16">
    <source>
        <dbReference type="EMBL" id="MDM8146159.1"/>
    </source>
</evidence>
<dbReference type="CDD" id="cd14265">
    <property type="entry name" value="UDPK_IM_like"/>
    <property type="match status" value="1"/>
</dbReference>